<evidence type="ECO:0000256" key="4">
    <source>
        <dbReference type="ARBA" id="ARBA00012458"/>
    </source>
</evidence>
<keyword evidence="7" id="KW-0460">Magnesium</keyword>
<feature type="domain" description="Pterin-binding" evidence="9">
    <location>
        <begin position="28"/>
        <end position="279"/>
    </location>
</feature>
<comment type="pathway">
    <text evidence="3">Cofactor biosynthesis; tetrahydrofolate biosynthesis; 7,8-dihydrofolate from 2-amino-4-hydroxy-6-hydroxymethyl-7,8-dihydropteridine diphosphate and 4-aminobenzoate: step 1/2.</text>
</comment>
<dbReference type="InterPro" id="IPR006390">
    <property type="entry name" value="DHP_synth_dom"/>
</dbReference>
<evidence type="ECO:0000256" key="8">
    <source>
        <dbReference type="ARBA" id="ARBA00022909"/>
    </source>
</evidence>
<dbReference type="PANTHER" id="PTHR20941">
    <property type="entry name" value="FOLATE SYNTHESIS PROTEINS"/>
    <property type="match status" value="1"/>
</dbReference>
<dbReference type="Pfam" id="PF00809">
    <property type="entry name" value="Pterin_bind"/>
    <property type="match status" value="1"/>
</dbReference>
<dbReference type="PROSITE" id="PS50972">
    <property type="entry name" value="PTERIN_BINDING"/>
    <property type="match status" value="1"/>
</dbReference>
<dbReference type="RefSeq" id="WP_092490534.1">
    <property type="nucleotide sequence ID" value="NZ_LN906597.1"/>
</dbReference>
<dbReference type="CDD" id="cd00739">
    <property type="entry name" value="DHPS"/>
    <property type="match status" value="1"/>
</dbReference>
<dbReference type="Gene3D" id="3.20.20.20">
    <property type="entry name" value="Dihydropteroate synthase-like"/>
    <property type="match status" value="1"/>
</dbReference>
<comment type="catalytic activity">
    <reaction evidence="1">
        <text>(7,8-dihydropterin-6-yl)methyl diphosphate + 4-aminobenzoate = 7,8-dihydropteroate + diphosphate</text>
        <dbReference type="Rhea" id="RHEA:19949"/>
        <dbReference type="ChEBI" id="CHEBI:17836"/>
        <dbReference type="ChEBI" id="CHEBI:17839"/>
        <dbReference type="ChEBI" id="CHEBI:33019"/>
        <dbReference type="ChEBI" id="CHEBI:72950"/>
        <dbReference type="EC" id="2.5.1.15"/>
    </reaction>
</comment>
<keyword evidence="6" id="KW-0479">Metal-binding</keyword>
<protein>
    <recommendedName>
        <fullName evidence="4">dihydropteroate synthase</fullName>
        <ecNumber evidence="4">2.5.1.15</ecNumber>
    </recommendedName>
</protein>
<dbReference type="GO" id="GO:0005829">
    <property type="term" value="C:cytosol"/>
    <property type="evidence" value="ECO:0007669"/>
    <property type="project" value="TreeGrafter"/>
</dbReference>
<dbReference type="Proteomes" id="UP000198651">
    <property type="component" value="Chromosome I"/>
</dbReference>
<comment type="cofactor">
    <cofactor evidence="2">
        <name>Mg(2+)</name>
        <dbReference type="ChEBI" id="CHEBI:18420"/>
    </cofactor>
</comment>
<dbReference type="InterPro" id="IPR011005">
    <property type="entry name" value="Dihydropteroate_synth-like_sf"/>
</dbReference>
<keyword evidence="8" id="KW-0289">Folate biosynthesis</keyword>
<dbReference type="PANTHER" id="PTHR20941:SF1">
    <property type="entry name" value="FOLIC ACID SYNTHESIS PROTEIN FOL1"/>
    <property type="match status" value="1"/>
</dbReference>
<dbReference type="GO" id="GO:0004156">
    <property type="term" value="F:dihydropteroate synthase activity"/>
    <property type="evidence" value="ECO:0007669"/>
    <property type="project" value="UniProtKB-EC"/>
</dbReference>
<evidence type="ECO:0000256" key="5">
    <source>
        <dbReference type="ARBA" id="ARBA00022679"/>
    </source>
</evidence>
<dbReference type="SUPFAM" id="SSF51717">
    <property type="entry name" value="Dihydropteroate synthetase-like"/>
    <property type="match status" value="1"/>
</dbReference>
<dbReference type="InterPro" id="IPR000489">
    <property type="entry name" value="Pterin-binding_dom"/>
</dbReference>
<dbReference type="EC" id="2.5.1.15" evidence="4"/>
<evidence type="ECO:0000256" key="7">
    <source>
        <dbReference type="ARBA" id="ARBA00022842"/>
    </source>
</evidence>
<evidence type="ECO:0000256" key="3">
    <source>
        <dbReference type="ARBA" id="ARBA00004763"/>
    </source>
</evidence>
<dbReference type="GO" id="GO:0046656">
    <property type="term" value="P:folic acid biosynthetic process"/>
    <property type="evidence" value="ECO:0007669"/>
    <property type="project" value="UniProtKB-KW"/>
</dbReference>
<accession>A0A0S4M542</accession>
<dbReference type="OrthoDB" id="9811744at2"/>
<organism evidence="10 11">
    <name type="scientific">Candidatus Ichthyocystis hellenicum</name>
    <dbReference type="NCBI Taxonomy" id="1561003"/>
    <lineage>
        <taxon>Bacteria</taxon>
        <taxon>Pseudomonadati</taxon>
        <taxon>Pseudomonadota</taxon>
        <taxon>Betaproteobacteria</taxon>
        <taxon>Burkholderiales</taxon>
        <taxon>Candidatus Ichthyocystis</taxon>
    </lineage>
</organism>
<evidence type="ECO:0000256" key="2">
    <source>
        <dbReference type="ARBA" id="ARBA00001946"/>
    </source>
</evidence>
<dbReference type="InterPro" id="IPR045031">
    <property type="entry name" value="DHP_synth-like"/>
</dbReference>
<evidence type="ECO:0000313" key="11">
    <source>
        <dbReference type="Proteomes" id="UP000198651"/>
    </source>
</evidence>
<dbReference type="GO" id="GO:0046872">
    <property type="term" value="F:metal ion binding"/>
    <property type="evidence" value="ECO:0007669"/>
    <property type="project" value="UniProtKB-KW"/>
</dbReference>
<reference evidence="11" key="1">
    <citation type="submission" date="2015-11" db="EMBL/GenBank/DDBJ databases">
        <authorList>
            <person name="Seth-Smith H.M.B."/>
        </authorList>
    </citation>
    <scope>NUCLEOTIDE SEQUENCE [LARGE SCALE GENOMIC DNA]</scope>
    <source>
        <strain evidence="11">2013Ark11</strain>
    </source>
</reference>
<keyword evidence="11" id="KW-1185">Reference proteome</keyword>
<evidence type="ECO:0000313" key="10">
    <source>
        <dbReference type="EMBL" id="CUT17834.1"/>
    </source>
</evidence>
<evidence type="ECO:0000256" key="1">
    <source>
        <dbReference type="ARBA" id="ARBA00000012"/>
    </source>
</evidence>
<dbReference type="AlphaFoldDB" id="A0A0S4M542"/>
<evidence type="ECO:0000256" key="6">
    <source>
        <dbReference type="ARBA" id="ARBA00022723"/>
    </source>
</evidence>
<proteinExistence type="predicted"/>
<name>A0A0S4M542_9BURK</name>
<dbReference type="NCBIfam" id="TIGR01496">
    <property type="entry name" value="DHPS"/>
    <property type="match status" value="1"/>
</dbReference>
<gene>
    <name evidence="10" type="primary">folP</name>
    <name evidence="10" type="ORF">Ark11_1015</name>
</gene>
<dbReference type="GO" id="GO:0046654">
    <property type="term" value="P:tetrahydrofolate biosynthetic process"/>
    <property type="evidence" value="ECO:0007669"/>
    <property type="project" value="TreeGrafter"/>
</dbReference>
<dbReference type="EMBL" id="LN906597">
    <property type="protein sequence ID" value="CUT17834.1"/>
    <property type="molecule type" value="Genomic_DNA"/>
</dbReference>
<evidence type="ECO:0000259" key="9">
    <source>
        <dbReference type="PROSITE" id="PS50972"/>
    </source>
</evidence>
<dbReference type="STRING" id="1561003.Ark11_1015"/>
<dbReference type="PATRIC" id="fig|1561003.3.peg.1039"/>
<sequence length="292" mass="31378">MRAESLFGRGFSPITWNCGRYRLNIRRPLVMAIVNVSPDSFSGDGILVKGMDIEGHLSALVESGADIIDIGGESTRPGSSPVSEQEELDRVLPFVEVAVTLGVPVSVDTSKSTVMNASIALGADIINDVFALRGDGSVGAVCDSSAGVVLMHMKGSPDKMQQFPSYDDVVSEVVSFIEDRVCACVDAGISRSRLCIDPGIGFGKSLEHNLSLFSRLSDFVKMNLPLLVGPSRKSYLFHLLGRSVEDRLPGTLAACLASCSYGAHILRVHDVAAVRDALIFWKRVVATEWGEF</sequence>
<dbReference type="PROSITE" id="PS00793">
    <property type="entry name" value="DHPS_2"/>
    <property type="match status" value="1"/>
</dbReference>
<keyword evidence="5" id="KW-0808">Transferase</keyword>